<protein>
    <recommendedName>
        <fullName evidence="7">CRISPR-associated endoribonuclease Cas2</fullName>
        <ecNumber evidence="7">3.1.-.-</ecNumber>
    </recommendedName>
</protein>
<evidence type="ECO:0000256" key="2">
    <source>
        <dbReference type="ARBA" id="ARBA00022723"/>
    </source>
</evidence>
<evidence type="ECO:0000256" key="5">
    <source>
        <dbReference type="ARBA" id="ARBA00022842"/>
    </source>
</evidence>
<keyword evidence="1 7" id="KW-0540">Nuclease</keyword>
<dbReference type="GO" id="GO:0004521">
    <property type="term" value="F:RNA endonuclease activity"/>
    <property type="evidence" value="ECO:0007669"/>
    <property type="project" value="InterPro"/>
</dbReference>
<feature type="domain" description="Transcriptional repressor PaaX-like central Cas2-like" evidence="8">
    <location>
        <begin position="27"/>
        <end position="103"/>
    </location>
</feature>
<proteinExistence type="inferred from homology"/>
<comment type="similarity">
    <text evidence="7">Belongs to the CRISPR-associated endoribonuclease Cas2 protein family.</text>
</comment>
<name>A0A2H0VFZ3_9BACT</name>
<evidence type="ECO:0000256" key="4">
    <source>
        <dbReference type="ARBA" id="ARBA00022801"/>
    </source>
</evidence>
<keyword evidence="5 7" id="KW-0460">Magnesium</keyword>
<comment type="function">
    <text evidence="7">CRISPR (clustered regularly interspaced short palindromic repeat), is an adaptive immune system that provides protection against mobile genetic elements (viruses, transposable elements and conjugative plasmids). CRISPR clusters contain sequences complementary to antecedent mobile elements and target invading nucleic acids. CRISPR clusters are transcribed and processed into CRISPR RNA (crRNA). Functions as a ssRNA-specific endoribonuclease. Involved in the integration of spacer DNA into the CRISPR cassette.</text>
</comment>
<evidence type="ECO:0000256" key="6">
    <source>
        <dbReference type="ARBA" id="ARBA00023118"/>
    </source>
</evidence>
<evidence type="ECO:0000256" key="1">
    <source>
        <dbReference type="ARBA" id="ARBA00022722"/>
    </source>
</evidence>
<feature type="binding site" evidence="7">
    <location>
        <position position="39"/>
    </location>
    <ligand>
        <name>Mg(2+)</name>
        <dbReference type="ChEBI" id="CHEBI:18420"/>
        <note>catalytic</note>
    </ligand>
</feature>
<evidence type="ECO:0000259" key="8">
    <source>
        <dbReference type="Pfam" id="PF20803"/>
    </source>
</evidence>
<gene>
    <name evidence="7 9" type="primary">cas2</name>
    <name evidence="9" type="ORF">COT91_02645</name>
</gene>
<sequence>MRIILTKKGEKRLLEAKRLEFKLKKPKVWDKKWRMVMFDIPESNRTGRDPIRKQLYKFGFLRIQRSVFIIPYSCQDLIDSLRDYFRLADGELYIFETKVIEGEKTLLEYFKVKSK</sequence>
<dbReference type="GO" id="GO:0046872">
    <property type="term" value="F:metal ion binding"/>
    <property type="evidence" value="ECO:0007669"/>
    <property type="project" value="UniProtKB-UniRule"/>
</dbReference>
<dbReference type="Gene3D" id="3.30.70.2650">
    <property type="match status" value="1"/>
</dbReference>
<evidence type="ECO:0000313" key="10">
    <source>
        <dbReference type="Proteomes" id="UP000230557"/>
    </source>
</evidence>
<organism evidence="9 10">
    <name type="scientific">Candidatus Doudnabacteria bacterium CG10_big_fil_rev_8_21_14_0_10_41_10</name>
    <dbReference type="NCBI Taxonomy" id="1974551"/>
    <lineage>
        <taxon>Bacteria</taxon>
        <taxon>Candidatus Doudnaibacteriota</taxon>
    </lineage>
</organism>
<dbReference type="GO" id="GO:0051607">
    <property type="term" value="P:defense response to virus"/>
    <property type="evidence" value="ECO:0007669"/>
    <property type="project" value="UniProtKB-UniRule"/>
</dbReference>
<dbReference type="HAMAP" id="MF_01471">
    <property type="entry name" value="Cas2"/>
    <property type="match status" value="1"/>
</dbReference>
<dbReference type="Pfam" id="PF20803">
    <property type="entry name" value="PaaX_M"/>
    <property type="match status" value="1"/>
</dbReference>
<dbReference type="EMBL" id="PFAJ01000036">
    <property type="protein sequence ID" value="PIR97210.1"/>
    <property type="molecule type" value="Genomic_DNA"/>
</dbReference>
<keyword evidence="6 7" id="KW-0051">Antiviral defense</keyword>
<reference evidence="10" key="1">
    <citation type="submission" date="2017-09" db="EMBL/GenBank/DDBJ databases">
        <title>Depth-based differentiation of microbial function through sediment-hosted aquifers and enrichment of novel symbionts in the deep terrestrial subsurface.</title>
        <authorList>
            <person name="Probst A.J."/>
            <person name="Ladd B."/>
            <person name="Jarett J.K."/>
            <person name="Geller-Mcgrath D.E."/>
            <person name="Sieber C.M.K."/>
            <person name="Emerson J.B."/>
            <person name="Anantharaman K."/>
            <person name="Thomas B.C."/>
            <person name="Malmstrom R."/>
            <person name="Stieglmeier M."/>
            <person name="Klingl A."/>
            <person name="Woyke T."/>
            <person name="Ryan C.M."/>
            <person name="Banfield J.F."/>
        </authorList>
    </citation>
    <scope>NUCLEOTIDE SEQUENCE [LARGE SCALE GENOMIC DNA]</scope>
</reference>
<dbReference type="Proteomes" id="UP000230557">
    <property type="component" value="Unassembled WGS sequence"/>
</dbReference>
<keyword evidence="4 7" id="KW-0378">Hydrolase</keyword>
<evidence type="ECO:0000256" key="7">
    <source>
        <dbReference type="HAMAP-Rule" id="MF_01471"/>
    </source>
</evidence>
<dbReference type="AlphaFoldDB" id="A0A2H0VFZ3"/>
<keyword evidence="3 7" id="KW-0255">Endonuclease</keyword>
<evidence type="ECO:0000313" key="9">
    <source>
        <dbReference type="EMBL" id="PIR97210.1"/>
    </source>
</evidence>
<accession>A0A2H0VFZ3</accession>
<comment type="subunit">
    <text evidence="7">Homodimer, forms a heterotetramer with a Cas1 homodimer.</text>
</comment>
<dbReference type="NCBIfam" id="TIGR01573">
    <property type="entry name" value="cas2"/>
    <property type="match status" value="1"/>
</dbReference>
<dbReference type="SUPFAM" id="SSF143430">
    <property type="entry name" value="TTP0101/SSO1404-like"/>
    <property type="match status" value="1"/>
</dbReference>
<keyword evidence="2 7" id="KW-0479">Metal-binding</keyword>
<dbReference type="GO" id="GO:0043571">
    <property type="term" value="P:maintenance of CRISPR repeat elements"/>
    <property type="evidence" value="ECO:0007669"/>
    <property type="project" value="UniProtKB-UniRule"/>
</dbReference>
<comment type="cofactor">
    <cofactor evidence="7">
        <name>Mg(2+)</name>
        <dbReference type="ChEBI" id="CHEBI:18420"/>
    </cofactor>
</comment>
<evidence type="ECO:0000256" key="3">
    <source>
        <dbReference type="ARBA" id="ARBA00022759"/>
    </source>
</evidence>
<dbReference type="InterPro" id="IPR048846">
    <property type="entry name" value="PaaX-like_central"/>
</dbReference>
<dbReference type="EC" id="3.1.-.-" evidence="7"/>
<dbReference type="GO" id="GO:0016787">
    <property type="term" value="F:hydrolase activity"/>
    <property type="evidence" value="ECO:0007669"/>
    <property type="project" value="UniProtKB-KW"/>
</dbReference>
<comment type="caution">
    <text evidence="9">The sequence shown here is derived from an EMBL/GenBank/DDBJ whole genome shotgun (WGS) entry which is preliminary data.</text>
</comment>
<dbReference type="InterPro" id="IPR021127">
    <property type="entry name" value="CRISPR_associated_Cas2"/>
</dbReference>